<evidence type="ECO:0008006" key="4">
    <source>
        <dbReference type="Google" id="ProtNLM"/>
    </source>
</evidence>
<dbReference type="SUPFAM" id="SSF51445">
    <property type="entry name" value="(Trans)glycosidases"/>
    <property type="match status" value="1"/>
</dbReference>
<organism evidence="2 3">
    <name type="scientific">Microbispora maris</name>
    <dbReference type="NCBI Taxonomy" id="3144104"/>
    <lineage>
        <taxon>Bacteria</taxon>
        <taxon>Bacillati</taxon>
        <taxon>Actinomycetota</taxon>
        <taxon>Actinomycetes</taxon>
        <taxon>Streptosporangiales</taxon>
        <taxon>Streptosporangiaceae</taxon>
        <taxon>Microbispora</taxon>
    </lineage>
</organism>
<evidence type="ECO:0000256" key="1">
    <source>
        <dbReference type="SAM" id="MobiDB-lite"/>
    </source>
</evidence>
<sequence>MLALTTRRVLRTAAVVVAVPLVLALAAAAALRLQFTGTPAAWARTTGHDALWMGHAWVDGRRTEADVRALAVRLRASGIRDVYVHSGPFEYDGTLPPDRYPNARNFLKWWRANVPGVRVSAWLGQTVNDNGKPHLSLADTATRARVVAGARDLVGVGFDGIHYDFEPVVDGDGPFLSVLRETRAAIGARPLSVATQQIEPLPGLRAPTALAIGHDKYWTPDYFRQVVGLTDQVAIMTYDSWTPLNSLYGGYVARQTTLALDLVPENKTLLIGAPAYHDHGVWYGDWAESVRAAADGARLALSDHGPRTEFGLALYVDFAATEQDWKEYESAWVRGGPGGSVKSSGGPAGAGADVRTAAAESR</sequence>
<protein>
    <recommendedName>
        <fullName evidence="4">GH18 domain-containing protein</fullName>
    </recommendedName>
</protein>
<gene>
    <name evidence="2" type="ORF">AAH991_15875</name>
</gene>
<accession>A0ABV0AMT2</accession>
<reference evidence="2 3" key="1">
    <citation type="submission" date="2024-05" db="EMBL/GenBank/DDBJ databases">
        <title>Microbispora sp.ZYX-F-249.</title>
        <authorList>
            <person name="Xie H."/>
        </authorList>
    </citation>
    <scope>NUCLEOTIDE SEQUENCE [LARGE SCALE GENOMIC DNA]</scope>
    <source>
        <strain evidence="2 3">ZYX-F-249</strain>
    </source>
</reference>
<evidence type="ECO:0000313" key="2">
    <source>
        <dbReference type="EMBL" id="MEN3536593.1"/>
    </source>
</evidence>
<dbReference type="InterPro" id="IPR017853">
    <property type="entry name" value="GH"/>
</dbReference>
<comment type="caution">
    <text evidence="2">The sequence shown here is derived from an EMBL/GenBank/DDBJ whole genome shotgun (WGS) entry which is preliminary data.</text>
</comment>
<dbReference type="EMBL" id="JBDJAW010000011">
    <property type="protein sequence ID" value="MEN3536593.1"/>
    <property type="molecule type" value="Genomic_DNA"/>
</dbReference>
<evidence type="ECO:0000313" key="3">
    <source>
        <dbReference type="Proteomes" id="UP001447516"/>
    </source>
</evidence>
<dbReference type="RefSeq" id="WP_346226578.1">
    <property type="nucleotide sequence ID" value="NZ_JBDJAW010000011.1"/>
</dbReference>
<proteinExistence type="predicted"/>
<name>A0ABV0AMT2_9ACTN</name>
<feature type="region of interest" description="Disordered" evidence="1">
    <location>
        <begin position="336"/>
        <end position="362"/>
    </location>
</feature>
<keyword evidence="3" id="KW-1185">Reference proteome</keyword>
<feature type="compositionally biased region" description="Low complexity" evidence="1">
    <location>
        <begin position="340"/>
        <end position="362"/>
    </location>
</feature>
<dbReference type="Gene3D" id="3.20.20.80">
    <property type="entry name" value="Glycosidases"/>
    <property type="match status" value="1"/>
</dbReference>
<dbReference type="Proteomes" id="UP001447516">
    <property type="component" value="Unassembled WGS sequence"/>
</dbReference>